<evidence type="ECO:0000313" key="5">
    <source>
        <dbReference type="Proteomes" id="UP001201240"/>
    </source>
</evidence>
<dbReference type="EMBL" id="CP041200">
    <property type="protein sequence ID" value="QDI64695.1"/>
    <property type="molecule type" value="Genomic_DNA"/>
</dbReference>
<dbReference type="Proteomes" id="UP001201240">
    <property type="component" value="Unassembled WGS sequence"/>
</dbReference>
<evidence type="ECO:0008006" key="6">
    <source>
        <dbReference type="Google" id="ProtNLM"/>
    </source>
</evidence>
<dbReference type="Proteomes" id="UP000318231">
    <property type="component" value="Chromosome"/>
</dbReference>
<feature type="signal peptide" evidence="1">
    <location>
        <begin position="1"/>
        <end position="25"/>
    </location>
</feature>
<evidence type="ECO:0000313" key="4">
    <source>
        <dbReference type="Proteomes" id="UP000318231"/>
    </source>
</evidence>
<dbReference type="PROSITE" id="PS51257">
    <property type="entry name" value="PROKAR_LIPOPROTEIN"/>
    <property type="match status" value="1"/>
</dbReference>
<reference evidence="3 4" key="1">
    <citation type="submission" date="2019-07" db="EMBL/GenBank/DDBJ databases">
        <title>Comparative genomics of three clinical Ureaplasma species: analysis of their core genomes and virulence factors.</title>
        <authorList>
            <person name="Yang T."/>
            <person name="Zhang Y."/>
            <person name="Li X."/>
            <person name="Kong Y."/>
            <person name="Yu H."/>
            <person name="Ruan Z."/>
            <person name="Xie X."/>
            <person name="Zhang J."/>
        </authorList>
    </citation>
    <scope>NUCLEOTIDE SEQUENCE [LARGE SCALE GENOMIC DNA]</scope>
    <source>
        <strain evidence="3 4">132</strain>
    </source>
</reference>
<protein>
    <recommendedName>
        <fullName evidence="6">Iron ABC transporter substrate-binding protein</fullName>
    </recommendedName>
</protein>
<reference evidence="2 5" key="2">
    <citation type="submission" date="2021-10" db="EMBL/GenBank/DDBJ databases">
        <title>Sequencing the mobilome of antimicrobial resistant bacterial isolates spanning a range of GC content: The potential of a sustainable low cost, low infrastructure approach for surveillance with Oxford Nanopore sequencing.</title>
        <authorList>
            <person name="Sands K."/>
        </authorList>
    </citation>
    <scope>NUCLEOTIDE SEQUENCE [LARGE SCALE GENOMIC DNA]</scope>
    <source>
        <strain evidence="2 5">MIN-202</strain>
    </source>
</reference>
<evidence type="ECO:0000313" key="2">
    <source>
        <dbReference type="EMBL" id="MCF1348790.1"/>
    </source>
</evidence>
<name>A0AAP9D789_UREUR</name>
<evidence type="ECO:0000313" key="3">
    <source>
        <dbReference type="EMBL" id="QDI64695.1"/>
    </source>
</evidence>
<gene>
    <name evidence="3" type="ORF">FJM05_00535</name>
    <name evidence="2" type="ORF">LH652_00540</name>
</gene>
<dbReference type="GeneID" id="93848596"/>
<keyword evidence="1" id="KW-0732">Signal</keyword>
<evidence type="ECO:0000256" key="1">
    <source>
        <dbReference type="SAM" id="SignalP"/>
    </source>
</evidence>
<feature type="chain" id="PRO_5042905151" description="Iron ABC transporter substrate-binding protein" evidence="1">
    <location>
        <begin position="26"/>
        <end position="554"/>
    </location>
</feature>
<dbReference type="EMBL" id="JAJBIS010000001">
    <property type="protein sequence ID" value="MCF1348790.1"/>
    <property type="molecule type" value="Genomic_DNA"/>
</dbReference>
<accession>A0AAP9D789</accession>
<dbReference type="RefSeq" id="WP_004025960.1">
    <property type="nucleotide sequence ID" value="NZ_CAMXZD010000002.1"/>
</dbReference>
<sequence>MKHKTKKLTLLMAGITLTSLCTVFAITACSKQKSQSNSQTKPNKVIEKVDQAFFDEFKTKIEQKRTLPNIKITSTFKIPFEKNENTLKSPLFKIGDKSVYDLKQNEIPITWVQDLKDYFLSQKTILTYYALANLKLTSTDAKGAYFLQFIQYVQKMQQKGFLSEDFYQQLWYLVSEISDYDMQNGILRSVYRIANPNLKIKDLYLDGSIYGFKKQKSKYMNFTNLFQWPSNDEKVCFDIVFKNKNTNQTYTKNIELTYSKEKKYILDSLIDYSEFAPGEYELVSIKKHDDTNAKNLINPNNPNIARIFKVKVFKENEKFKPITLATINQQEADEYDRQNNQIIYKNNSEIGILNDPNKIKELGTFLYFKKSLSEITIDDLDRYFKTYFINPEQDFNNFSRQYKITKIDKEKQTVELSVLHINNKTNETYVSPINFKFHYQHVYDVNKNTDAKLELNFDESKKEQKQKLQTLVNKLDFNKLTYNDLSELALVMFEDVDLENTKIHVEMIKNKDRSITLKAYVDKAYKNGKLKISNKADILIKEFKVNYFMTNYFK</sequence>
<proteinExistence type="predicted"/>
<dbReference type="AlphaFoldDB" id="A0AAP9D789"/>
<organism evidence="3 4">
    <name type="scientific">Ureaplasma urealyticum</name>
    <name type="common">Ureaplasma urealyticum biotype 2</name>
    <dbReference type="NCBI Taxonomy" id="2130"/>
    <lineage>
        <taxon>Bacteria</taxon>
        <taxon>Bacillati</taxon>
        <taxon>Mycoplasmatota</taxon>
        <taxon>Mycoplasmoidales</taxon>
        <taxon>Mycoplasmoidaceae</taxon>
        <taxon>Ureaplasma</taxon>
    </lineage>
</organism>